<organism evidence="2">
    <name type="scientific">marine sediment metagenome</name>
    <dbReference type="NCBI Taxonomy" id="412755"/>
    <lineage>
        <taxon>unclassified sequences</taxon>
        <taxon>metagenomes</taxon>
        <taxon>ecological metagenomes</taxon>
    </lineage>
</organism>
<feature type="region of interest" description="Disordered" evidence="1">
    <location>
        <begin position="63"/>
        <end position="99"/>
    </location>
</feature>
<comment type="caution">
    <text evidence="2">The sequence shown here is derived from an EMBL/GenBank/DDBJ whole genome shotgun (WGS) entry which is preliminary data.</text>
</comment>
<dbReference type="EMBL" id="LAZR01002235">
    <property type="protein sequence ID" value="KKN32673.1"/>
    <property type="molecule type" value="Genomic_DNA"/>
</dbReference>
<dbReference type="AlphaFoldDB" id="A0A0F9STY5"/>
<sequence length="223" mass="25120">MSENRLDTRIRLERYSRRTGEDVWGSFVELRERHKAAGRSVSEAWSEALAAYPADKYPAEVPSEVSLEAGPREERSTVSLRHGSADSHRMPGPASSNSSELVEIDWDALLGQMDSESTLGSVFDGEGRVDFRAQLEWVIEKMTCSGVKSDDAPCAGAWGMLRQCRDDSAFRKTIYTTALSKLMPDKKSFESERRFYDDGRVMLDFIERIRQESVDAKYECAGV</sequence>
<accession>A0A0F9STY5</accession>
<proteinExistence type="predicted"/>
<evidence type="ECO:0000256" key="1">
    <source>
        <dbReference type="SAM" id="MobiDB-lite"/>
    </source>
</evidence>
<evidence type="ECO:0000313" key="2">
    <source>
        <dbReference type="EMBL" id="KKN32673.1"/>
    </source>
</evidence>
<name>A0A0F9STY5_9ZZZZ</name>
<protein>
    <submittedName>
        <fullName evidence="2">Uncharacterized protein</fullName>
    </submittedName>
</protein>
<reference evidence="2" key="1">
    <citation type="journal article" date="2015" name="Nature">
        <title>Complex archaea that bridge the gap between prokaryotes and eukaryotes.</title>
        <authorList>
            <person name="Spang A."/>
            <person name="Saw J.H."/>
            <person name="Jorgensen S.L."/>
            <person name="Zaremba-Niedzwiedzka K."/>
            <person name="Martijn J."/>
            <person name="Lind A.E."/>
            <person name="van Eijk R."/>
            <person name="Schleper C."/>
            <person name="Guy L."/>
            <person name="Ettema T.J."/>
        </authorList>
    </citation>
    <scope>NUCLEOTIDE SEQUENCE</scope>
</reference>
<gene>
    <name evidence="2" type="ORF">LCGC14_0811340</name>
</gene>